<proteinExistence type="predicted"/>
<evidence type="ECO:0000256" key="14">
    <source>
        <dbReference type="SAM" id="MobiDB-lite"/>
    </source>
</evidence>
<dbReference type="PANTHER" id="PTHR45528:SF1">
    <property type="entry name" value="SENSOR HISTIDINE KINASE CPXA"/>
    <property type="match status" value="1"/>
</dbReference>
<dbReference type="AlphaFoldDB" id="A0A081P242"/>
<keyword evidence="13 15" id="KW-0472">Membrane</keyword>
<evidence type="ECO:0000256" key="15">
    <source>
        <dbReference type="SAM" id="Phobius"/>
    </source>
</evidence>
<keyword evidence="12" id="KW-0902">Two-component regulatory system</keyword>
<feature type="transmembrane region" description="Helical" evidence="15">
    <location>
        <begin position="358"/>
        <end position="377"/>
    </location>
</feature>
<sequence>MATKSRSKLVPWLAWGLLSYLIALGLLTASDVLKNQKYLQKDYYFRSPAFYEQLQEHFNLFRNVHVVYNHYEEKTDAEKIGQARMEQWTRHFETMKNIEVEQRKAEVRNQTLYLQDRLNAINQAEAARAKEQEKLNDTGEEQSQSAPQAQTQVIRYLTPEEQIEIEQIKKDLPLLQDAEASISPNAEREKNERIEKEIKNYLDFHNKQYAAVKHSLSARSGSFQYYVQDLETGEIYANRNSRPVPVEMEEAFYAIRLPQTTLEGGALQSINRSFQQYRLEGIFLFPKEPRGFSQMIADHAYFNTLRQRLIYELYLLGAVVAAAAALIFYLRRNRFGIEVVQQNYTAVIRQIPLELRLLLFYVLTVFALSYGSYAALFRLPIGPNHFAQWTLLALLIGCLGLLLGDTVLLLRNPQALREQWNAGLCRKLESYFRDALIHRNILFKAGLIFVLTLLLGVILITAVDYMMNNRFRGNFSPFFLSAGYVLFYSCVVVPYLLRRIRQLARIMTGAEAIASGRFDHTIEEKGRGNLARLAHLLNNIKQSIKTSVERETKSERLKSELITNVSHDLKTPLTSIMNYVDLLKHKDLPPETVASYVEVLDRKTQRLKVLIDDLFEASKMASGSVELALEHVNVADLLQQALAEFSDKIEASTLTFRVRVDNPKVTAPLDGRKTWRVFENLISNALKYAMPHTRVHLTLTEEADKVVFMINNVAAYELNFDVDEIFERFKRGDTSRNTEGSGLGLAIAKSIVELQGGQLRIDIDGDYFKVRIEFAREAKAAAS</sequence>
<evidence type="ECO:0000256" key="13">
    <source>
        <dbReference type="ARBA" id="ARBA00023136"/>
    </source>
</evidence>
<dbReference type="OrthoDB" id="9792991at2"/>
<evidence type="ECO:0000256" key="3">
    <source>
        <dbReference type="ARBA" id="ARBA00012438"/>
    </source>
</evidence>
<evidence type="ECO:0000256" key="1">
    <source>
        <dbReference type="ARBA" id="ARBA00000085"/>
    </source>
</evidence>
<feature type="domain" description="Histidine kinase" evidence="16">
    <location>
        <begin position="564"/>
        <end position="778"/>
    </location>
</feature>
<keyword evidence="4" id="KW-1003">Cell membrane</keyword>
<feature type="domain" description="HAMP" evidence="17">
    <location>
        <begin position="497"/>
        <end position="549"/>
    </location>
</feature>
<comment type="catalytic activity">
    <reaction evidence="1">
        <text>ATP + protein L-histidine = ADP + protein N-phospho-L-histidine.</text>
        <dbReference type="EC" id="2.7.13.3"/>
    </reaction>
</comment>
<keyword evidence="7 15" id="KW-0812">Transmembrane</keyword>
<dbReference type="InterPro" id="IPR036097">
    <property type="entry name" value="HisK_dim/P_sf"/>
</dbReference>
<dbReference type="CDD" id="cd00082">
    <property type="entry name" value="HisKA"/>
    <property type="match status" value="1"/>
</dbReference>
<dbReference type="PRINTS" id="PR00344">
    <property type="entry name" value="BCTRLSENSOR"/>
</dbReference>
<feature type="region of interest" description="Disordered" evidence="14">
    <location>
        <begin position="128"/>
        <end position="150"/>
    </location>
</feature>
<dbReference type="InterPro" id="IPR003594">
    <property type="entry name" value="HATPase_dom"/>
</dbReference>
<dbReference type="CDD" id="cd06225">
    <property type="entry name" value="HAMP"/>
    <property type="match status" value="1"/>
</dbReference>
<evidence type="ECO:0000256" key="9">
    <source>
        <dbReference type="ARBA" id="ARBA00022777"/>
    </source>
</evidence>
<keyword evidence="8" id="KW-0547">Nucleotide-binding</keyword>
<dbReference type="InterPro" id="IPR005467">
    <property type="entry name" value="His_kinase_dom"/>
</dbReference>
<evidence type="ECO:0000256" key="5">
    <source>
        <dbReference type="ARBA" id="ARBA00022553"/>
    </source>
</evidence>
<evidence type="ECO:0000259" key="17">
    <source>
        <dbReference type="PROSITE" id="PS50885"/>
    </source>
</evidence>
<reference evidence="18 19" key="1">
    <citation type="submission" date="2014-06" db="EMBL/GenBank/DDBJ databases">
        <title>Draft genome sequence of Paenibacillus sp. MSt1.</title>
        <authorList>
            <person name="Aw Y.K."/>
            <person name="Ong K.S."/>
            <person name="Gan H.M."/>
            <person name="Lee S.M."/>
        </authorList>
    </citation>
    <scope>NUCLEOTIDE SEQUENCE [LARGE SCALE GENOMIC DNA]</scope>
    <source>
        <strain evidence="18 19">MSt1</strain>
    </source>
</reference>
<dbReference type="SUPFAM" id="SSF55874">
    <property type="entry name" value="ATPase domain of HSP90 chaperone/DNA topoisomerase II/histidine kinase"/>
    <property type="match status" value="1"/>
</dbReference>
<dbReference type="FunFam" id="1.10.287.130:FF:000008">
    <property type="entry name" value="Two-component sensor histidine kinase"/>
    <property type="match status" value="1"/>
</dbReference>
<feature type="transmembrane region" description="Helical" evidence="15">
    <location>
        <begin position="441"/>
        <end position="463"/>
    </location>
</feature>
<feature type="compositionally biased region" description="Polar residues" evidence="14">
    <location>
        <begin position="141"/>
        <end position="150"/>
    </location>
</feature>
<comment type="caution">
    <text evidence="18">The sequence shown here is derived from an EMBL/GenBank/DDBJ whole genome shotgun (WGS) entry which is preliminary data.</text>
</comment>
<dbReference type="PROSITE" id="PS50109">
    <property type="entry name" value="HIS_KIN"/>
    <property type="match status" value="1"/>
</dbReference>
<keyword evidence="6" id="KW-0808">Transferase</keyword>
<protein>
    <recommendedName>
        <fullName evidence="3">histidine kinase</fullName>
        <ecNumber evidence="3">2.7.13.3</ecNumber>
    </recommendedName>
</protein>
<evidence type="ECO:0000256" key="11">
    <source>
        <dbReference type="ARBA" id="ARBA00022989"/>
    </source>
</evidence>
<feature type="transmembrane region" description="Helical" evidence="15">
    <location>
        <begin position="389"/>
        <end position="410"/>
    </location>
</feature>
<dbReference type="SMART" id="SM00387">
    <property type="entry name" value="HATPase_c"/>
    <property type="match status" value="1"/>
</dbReference>
<evidence type="ECO:0000256" key="6">
    <source>
        <dbReference type="ARBA" id="ARBA00022679"/>
    </source>
</evidence>
<evidence type="ECO:0000256" key="2">
    <source>
        <dbReference type="ARBA" id="ARBA00004651"/>
    </source>
</evidence>
<dbReference type="PANTHER" id="PTHR45528">
    <property type="entry name" value="SENSOR HISTIDINE KINASE CPXA"/>
    <property type="match status" value="1"/>
</dbReference>
<dbReference type="Pfam" id="PF02518">
    <property type="entry name" value="HATPase_c"/>
    <property type="match status" value="1"/>
</dbReference>
<dbReference type="GO" id="GO:0005524">
    <property type="term" value="F:ATP binding"/>
    <property type="evidence" value="ECO:0007669"/>
    <property type="project" value="UniProtKB-KW"/>
</dbReference>
<dbReference type="RefSeq" id="WP_036684458.1">
    <property type="nucleotide sequence ID" value="NZ_JNVM01000014.1"/>
</dbReference>
<dbReference type="PROSITE" id="PS50885">
    <property type="entry name" value="HAMP"/>
    <property type="match status" value="1"/>
</dbReference>
<dbReference type="EMBL" id="JNVM01000014">
    <property type="protein sequence ID" value="KEQ24765.1"/>
    <property type="molecule type" value="Genomic_DNA"/>
</dbReference>
<accession>A0A081P242</accession>
<dbReference type="Pfam" id="PF00512">
    <property type="entry name" value="HisKA"/>
    <property type="match status" value="1"/>
</dbReference>
<dbReference type="SMART" id="SM00304">
    <property type="entry name" value="HAMP"/>
    <property type="match status" value="1"/>
</dbReference>
<dbReference type="EC" id="2.7.13.3" evidence="3"/>
<dbReference type="InterPro" id="IPR050398">
    <property type="entry name" value="HssS/ArlS-like"/>
</dbReference>
<keyword evidence="19" id="KW-1185">Reference proteome</keyword>
<keyword evidence="5" id="KW-0597">Phosphoprotein</keyword>
<evidence type="ECO:0000256" key="8">
    <source>
        <dbReference type="ARBA" id="ARBA00022741"/>
    </source>
</evidence>
<dbReference type="InterPro" id="IPR003661">
    <property type="entry name" value="HisK_dim/P_dom"/>
</dbReference>
<evidence type="ECO:0000259" key="16">
    <source>
        <dbReference type="PROSITE" id="PS50109"/>
    </source>
</evidence>
<dbReference type="GO" id="GO:0000155">
    <property type="term" value="F:phosphorelay sensor kinase activity"/>
    <property type="evidence" value="ECO:0007669"/>
    <property type="project" value="InterPro"/>
</dbReference>
<dbReference type="InterPro" id="IPR003660">
    <property type="entry name" value="HAMP_dom"/>
</dbReference>
<evidence type="ECO:0000256" key="12">
    <source>
        <dbReference type="ARBA" id="ARBA00023012"/>
    </source>
</evidence>
<name>A0A081P242_9BACL</name>
<evidence type="ECO:0000256" key="10">
    <source>
        <dbReference type="ARBA" id="ARBA00022840"/>
    </source>
</evidence>
<comment type="subcellular location">
    <subcellularLocation>
        <location evidence="2">Cell membrane</location>
        <topology evidence="2">Multi-pass membrane protein</topology>
    </subcellularLocation>
</comment>
<dbReference type="GO" id="GO:0005886">
    <property type="term" value="C:plasma membrane"/>
    <property type="evidence" value="ECO:0007669"/>
    <property type="project" value="UniProtKB-SubCell"/>
</dbReference>
<dbReference type="InterPro" id="IPR004358">
    <property type="entry name" value="Sig_transdc_His_kin-like_C"/>
</dbReference>
<dbReference type="Gene3D" id="3.30.565.10">
    <property type="entry name" value="Histidine kinase-like ATPase, C-terminal domain"/>
    <property type="match status" value="1"/>
</dbReference>
<evidence type="ECO:0000256" key="7">
    <source>
        <dbReference type="ARBA" id="ARBA00022692"/>
    </source>
</evidence>
<dbReference type="Proteomes" id="UP000028123">
    <property type="component" value="Unassembled WGS sequence"/>
</dbReference>
<evidence type="ECO:0000313" key="18">
    <source>
        <dbReference type="EMBL" id="KEQ24765.1"/>
    </source>
</evidence>
<dbReference type="Gene3D" id="1.10.287.130">
    <property type="match status" value="1"/>
</dbReference>
<feature type="transmembrane region" description="Helical" evidence="15">
    <location>
        <begin position="475"/>
        <end position="497"/>
    </location>
</feature>
<keyword evidence="11 15" id="KW-1133">Transmembrane helix</keyword>
<feature type="compositionally biased region" description="Basic and acidic residues" evidence="14">
    <location>
        <begin position="128"/>
        <end position="137"/>
    </location>
</feature>
<organism evidence="18 19">
    <name type="scientific">Paenibacillus tyrfis</name>
    <dbReference type="NCBI Taxonomy" id="1501230"/>
    <lineage>
        <taxon>Bacteria</taxon>
        <taxon>Bacillati</taxon>
        <taxon>Bacillota</taxon>
        <taxon>Bacilli</taxon>
        <taxon>Bacillales</taxon>
        <taxon>Paenibacillaceae</taxon>
        <taxon>Paenibacillus</taxon>
    </lineage>
</organism>
<gene>
    <name evidence="18" type="ORF">ET33_06715</name>
</gene>
<feature type="transmembrane region" description="Helical" evidence="15">
    <location>
        <begin position="309"/>
        <end position="330"/>
    </location>
</feature>
<dbReference type="eggNOG" id="COG2205">
    <property type="taxonomic scope" value="Bacteria"/>
</dbReference>
<dbReference type="SMART" id="SM00388">
    <property type="entry name" value="HisKA"/>
    <property type="match status" value="1"/>
</dbReference>
<evidence type="ECO:0000256" key="4">
    <source>
        <dbReference type="ARBA" id="ARBA00022475"/>
    </source>
</evidence>
<dbReference type="FunFam" id="3.30.565.10:FF:000013">
    <property type="entry name" value="Two-component sensor histidine kinase"/>
    <property type="match status" value="1"/>
</dbReference>
<keyword evidence="10" id="KW-0067">ATP-binding</keyword>
<dbReference type="SUPFAM" id="SSF47384">
    <property type="entry name" value="Homodimeric domain of signal transducing histidine kinase"/>
    <property type="match status" value="1"/>
</dbReference>
<dbReference type="InterPro" id="IPR036890">
    <property type="entry name" value="HATPase_C_sf"/>
</dbReference>
<keyword evidence="9" id="KW-0418">Kinase</keyword>
<evidence type="ECO:0000313" key="19">
    <source>
        <dbReference type="Proteomes" id="UP000028123"/>
    </source>
</evidence>